<evidence type="ECO:0000256" key="5">
    <source>
        <dbReference type="ARBA" id="ARBA00023002"/>
    </source>
</evidence>
<accession>A0A3E0D6Z6</accession>
<dbReference type="PANTHER" id="PTHR13847:SF280">
    <property type="entry name" value="D-AMINO ACID DEHYDROGENASE"/>
    <property type="match status" value="1"/>
</dbReference>
<dbReference type="Gene3D" id="3.30.9.10">
    <property type="entry name" value="D-Amino Acid Oxidase, subunit A, domain 2"/>
    <property type="match status" value="1"/>
</dbReference>
<evidence type="ECO:0000313" key="9">
    <source>
        <dbReference type="EMBL" id="REG78304.1"/>
    </source>
</evidence>
<dbReference type="SUPFAM" id="SSF51905">
    <property type="entry name" value="FAD/NAD(P)-binding domain"/>
    <property type="match status" value="1"/>
</dbReference>
<evidence type="ECO:0000256" key="3">
    <source>
        <dbReference type="ARBA" id="ARBA00022630"/>
    </source>
</evidence>
<dbReference type="Proteomes" id="UP000256542">
    <property type="component" value="Unassembled WGS sequence"/>
</dbReference>
<dbReference type="Gene3D" id="3.50.50.60">
    <property type="entry name" value="FAD/NAD(P)-binding domain"/>
    <property type="match status" value="2"/>
</dbReference>
<dbReference type="FunFam" id="3.50.50.60:FF:000020">
    <property type="entry name" value="D-amino acid dehydrogenase"/>
    <property type="match status" value="1"/>
</dbReference>
<reference evidence="9 10" key="1">
    <citation type="submission" date="2018-08" db="EMBL/GenBank/DDBJ databases">
        <title>Genomic Encyclopedia of Type Strains, Phase III (KMG-III): the genomes of soil and plant-associated and newly described type strains.</title>
        <authorList>
            <person name="Whitman W."/>
        </authorList>
    </citation>
    <scope>NUCLEOTIDE SEQUENCE [LARGE SCALE GENOMIC DNA]</scope>
    <source>
        <strain evidence="9 10">CECT 7375</strain>
    </source>
</reference>
<sequence length="430" mass="46758">MPISTLIIFGCVAMQVCVLGAGIVGLTSAYYLAKKGHQVTVIDRQPGVALETSFANAGQISPGYSAPWAAPGVPLKAIKWLMQKHAPFKISPEPEMKKLVWMGQMLANCTEKAYDVNKSRMMALAEYSRDQFIEIRKDIGIQYDGGQGGTTQLFRKEAQVEASEKDIKVLQALNVPHQVLTPADILKVEPGLAPVIDQFKGGLRLLGDETGDCFLFCQELKKHCDNMGVTFKFNTAIDKLVVEGGKLRAVKTDQGDFSFDKVLVCMGSFSKELLKDIDISVPIYPVKGYSLTVPITDSQFAPTSTVMDETYKVAVTRLGGRIRAAGTAELNGYNLDLPKVRTETITHVVRELFNQGCDLAEADYWTGLRPNTPDGTPIVGASGVAGLYLNTGHGTLGWTMSCGSAAVIADIMSDDKTDIDSQDLSIKRYK</sequence>
<dbReference type="InterPro" id="IPR036188">
    <property type="entry name" value="FAD/NAD-bd_sf"/>
</dbReference>
<dbReference type="SUPFAM" id="SSF54373">
    <property type="entry name" value="FAD-linked reductases, C-terminal domain"/>
    <property type="match status" value="1"/>
</dbReference>
<evidence type="ECO:0000259" key="8">
    <source>
        <dbReference type="Pfam" id="PF01266"/>
    </source>
</evidence>
<dbReference type="EMBL" id="QUNG01000024">
    <property type="protein sequence ID" value="REG78304.1"/>
    <property type="molecule type" value="Genomic_DNA"/>
</dbReference>
<evidence type="ECO:0000256" key="4">
    <source>
        <dbReference type="ARBA" id="ARBA00022827"/>
    </source>
</evidence>
<dbReference type="GO" id="GO:0008718">
    <property type="term" value="F:D-amino-acid dehydrogenase activity"/>
    <property type="evidence" value="ECO:0007669"/>
    <property type="project" value="TreeGrafter"/>
</dbReference>
<dbReference type="GO" id="GO:0005886">
    <property type="term" value="C:plasma membrane"/>
    <property type="evidence" value="ECO:0007669"/>
    <property type="project" value="TreeGrafter"/>
</dbReference>
<protein>
    <submittedName>
        <fullName evidence="9">D-amino acid dehydrogenase small subunit</fullName>
    </submittedName>
</protein>
<comment type="caution">
    <text evidence="9">The sequence shown here is derived from an EMBL/GenBank/DDBJ whole genome shotgun (WGS) entry which is preliminary data.</text>
</comment>
<evidence type="ECO:0000256" key="6">
    <source>
        <dbReference type="ARBA" id="ARBA00047884"/>
    </source>
</evidence>
<comment type="similarity">
    <text evidence="2">Belongs to the DadA oxidoreductase family.</text>
</comment>
<dbReference type="AlphaFoldDB" id="A0A3E0D6Z6"/>
<dbReference type="PANTHER" id="PTHR13847">
    <property type="entry name" value="SARCOSINE DEHYDROGENASE-RELATED"/>
    <property type="match status" value="1"/>
</dbReference>
<organism evidence="9 10">
    <name type="scientific">Marinomonas pollencensis</name>
    <dbReference type="NCBI Taxonomy" id="491954"/>
    <lineage>
        <taxon>Bacteria</taxon>
        <taxon>Pseudomonadati</taxon>
        <taxon>Pseudomonadota</taxon>
        <taxon>Gammaproteobacteria</taxon>
        <taxon>Oceanospirillales</taxon>
        <taxon>Oceanospirillaceae</taxon>
        <taxon>Marinomonas</taxon>
    </lineage>
</organism>
<keyword evidence="7" id="KW-0472">Membrane</keyword>
<dbReference type="GO" id="GO:0055130">
    <property type="term" value="P:D-alanine catabolic process"/>
    <property type="evidence" value="ECO:0007669"/>
    <property type="project" value="TreeGrafter"/>
</dbReference>
<keyword evidence="10" id="KW-1185">Reference proteome</keyword>
<evidence type="ECO:0000256" key="2">
    <source>
        <dbReference type="ARBA" id="ARBA00009410"/>
    </source>
</evidence>
<comment type="cofactor">
    <cofactor evidence="1">
        <name>FAD</name>
        <dbReference type="ChEBI" id="CHEBI:57692"/>
    </cofactor>
</comment>
<gene>
    <name evidence="9" type="ORF">DFP81_12411</name>
</gene>
<evidence type="ECO:0000256" key="1">
    <source>
        <dbReference type="ARBA" id="ARBA00001974"/>
    </source>
</evidence>
<name>A0A3E0D6Z6_9GAMM</name>
<keyword evidence="7" id="KW-1133">Transmembrane helix</keyword>
<keyword evidence="5" id="KW-0560">Oxidoreductase</keyword>
<keyword evidence="4" id="KW-0274">FAD</keyword>
<feature type="domain" description="FAD dependent oxidoreductase" evidence="8">
    <location>
        <begin position="16"/>
        <end position="410"/>
    </location>
</feature>
<dbReference type="Pfam" id="PF01266">
    <property type="entry name" value="DAO"/>
    <property type="match status" value="1"/>
</dbReference>
<evidence type="ECO:0000256" key="7">
    <source>
        <dbReference type="SAM" id="Phobius"/>
    </source>
</evidence>
<proteinExistence type="inferred from homology"/>
<dbReference type="InterPro" id="IPR006076">
    <property type="entry name" value="FAD-dep_OxRdtase"/>
</dbReference>
<feature type="transmembrane region" description="Helical" evidence="7">
    <location>
        <begin position="6"/>
        <end position="32"/>
    </location>
</feature>
<comment type="catalytic activity">
    <reaction evidence="6">
        <text>a D-alpha-amino acid + A + H2O = a 2-oxocarboxylate + AH2 + NH4(+)</text>
        <dbReference type="Rhea" id="RHEA:18125"/>
        <dbReference type="ChEBI" id="CHEBI:13193"/>
        <dbReference type="ChEBI" id="CHEBI:15377"/>
        <dbReference type="ChEBI" id="CHEBI:17499"/>
        <dbReference type="ChEBI" id="CHEBI:28938"/>
        <dbReference type="ChEBI" id="CHEBI:35179"/>
        <dbReference type="ChEBI" id="CHEBI:59871"/>
    </reaction>
</comment>
<keyword evidence="7" id="KW-0812">Transmembrane</keyword>
<keyword evidence="3" id="KW-0285">Flavoprotein</keyword>
<dbReference type="NCBIfam" id="NF001933">
    <property type="entry name" value="PRK00711.1"/>
    <property type="match status" value="1"/>
</dbReference>
<evidence type="ECO:0000313" key="10">
    <source>
        <dbReference type="Proteomes" id="UP000256542"/>
    </source>
</evidence>
<dbReference type="GO" id="GO:0005737">
    <property type="term" value="C:cytoplasm"/>
    <property type="evidence" value="ECO:0007669"/>
    <property type="project" value="TreeGrafter"/>
</dbReference>